<dbReference type="OrthoDB" id="2804496at2759"/>
<gene>
    <name evidence="2" type="ORF">FIBRA_07449</name>
</gene>
<feature type="region of interest" description="Disordered" evidence="1">
    <location>
        <begin position="284"/>
        <end position="338"/>
    </location>
</feature>
<feature type="compositionally biased region" description="Polar residues" evidence="1">
    <location>
        <begin position="192"/>
        <end position="203"/>
    </location>
</feature>
<dbReference type="GeneID" id="24100150"/>
<keyword evidence="3" id="KW-1185">Reference proteome</keyword>
<dbReference type="HOGENOM" id="CLU_583989_0_0_1"/>
<dbReference type="AlphaFoldDB" id="J4H4M3"/>
<organism evidence="2 3">
    <name type="scientific">Fibroporia radiculosa</name>
    <dbReference type="NCBI Taxonomy" id="599839"/>
    <lineage>
        <taxon>Eukaryota</taxon>
        <taxon>Fungi</taxon>
        <taxon>Dikarya</taxon>
        <taxon>Basidiomycota</taxon>
        <taxon>Agaricomycotina</taxon>
        <taxon>Agaricomycetes</taxon>
        <taxon>Polyporales</taxon>
        <taxon>Fibroporiaceae</taxon>
        <taxon>Fibroporia</taxon>
    </lineage>
</organism>
<accession>J4H4M3</accession>
<evidence type="ECO:0000313" key="2">
    <source>
        <dbReference type="EMBL" id="CCM05239.1"/>
    </source>
</evidence>
<proteinExistence type="predicted"/>
<sequence>MLLAGLAALYDAMHSSSESPRPVNTDPMPSLAMNRSITERSSTSRALPVQQLSDKAVQRMLHIQHLEQQQRLEDLEAIEMTNEQLEILQKPFESVKVEFADLDGLSWSTPAAKHILAKWYKRKVLEMRQETDPFGNLDSVPYTLSRALSDDKDEHTIRATRSPRFPPCPPLVAPPLTLPAGLQEHLEAASSGDLTLSSVSNLKRPSGKSSSSSRTPAHRVFSLPPKAPPALMRTATARPGDRMEQNFQLPAASGNVLPPKVFSLPPTSNLPAMEHIASVQSVYRPTMEPGPSTSPPYGRPETSGEFDLAMPAVEGKPNIDSHDESSKPPSPSTSSIKTVTVPTVHALSNVSDNKQGSSWPAPLSPAFSPPLRQDTCAMSVSDSELPPPMTRSTTVCSEQSTLATPPASLPSSNVTHERKVIEAPVLDLTREHSVVQGLHNISTEGGFDCSLKPRLIPLSRNLHQADDS</sequence>
<feature type="region of interest" description="Disordered" evidence="1">
    <location>
        <begin position="190"/>
        <end position="230"/>
    </location>
</feature>
<evidence type="ECO:0000256" key="1">
    <source>
        <dbReference type="SAM" id="MobiDB-lite"/>
    </source>
</evidence>
<feature type="region of interest" description="Disordered" evidence="1">
    <location>
        <begin position="380"/>
        <end position="414"/>
    </location>
</feature>
<protein>
    <submittedName>
        <fullName evidence="2">Uncharacterized protein</fullName>
    </submittedName>
</protein>
<feature type="compositionally biased region" description="Basic and acidic residues" evidence="1">
    <location>
        <begin position="317"/>
        <end position="326"/>
    </location>
</feature>
<reference evidence="2 3" key="1">
    <citation type="journal article" date="2012" name="Appl. Environ. Microbiol.">
        <title>Short-read sequencing for genomic analysis of the brown rot fungus Fibroporia radiculosa.</title>
        <authorList>
            <person name="Tang J.D."/>
            <person name="Perkins A.D."/>
            <person name="Sonstegard T.S."/>
            <person name="Schroeder S.G."/>
            <person name="Burgess S.C."/>
            <person name="Diehl S.V."/>
        </authorList>
    </citation>
    <scope>NUCLEOTIDE SEQUENCE [LARGE SCALE GENOMIC DNA]</scope>
    <source>
        <strain evidence="2 3">TFFH 294</strain>
    </source>
</reference>
<dbReference type="InParanoid" id="J4H4M3"/>
<evidence type="ECO:0000313" key="3">
    <source>
        <dbReference type="Proteomes" id="UP000006352"/>
    </source>
</evidence>
<name>J4H4M3_9APHY</name>
<feature type="compositionally biased region" description="Polar residues" evidence="1">
    <location>
        <begin position="390"/>
        <end position="414"/>
    </location>
</feature>
<dbReference type="RefSeq" id="XP_012184522.1">
    <property type="nucleotide sequence ID" value="XM_012329132.1"/>
</dbReference>
<dbReference type="Proteomes" id="UP000006352">
    <property type="component" value="Unassembled WGS sequence"/>
</dbReference>
<dbReference type="EMBL" id="HE797183">
    <property type="protein sequence ID" value="CCM05239.1"/>
    <property type="molecule type" value="Genomic_DNA"/>
</dbReference>